<sequence length="790" mass="88570">MFPATAISLIPAIDLALKINPVPGLSFAFALFSFIVSTVNEVQASKTQLAELAATVGQLLATLNAEFSAANFSPKNNASALADLKVLLEEIHRFVKKEQGRSFLKALFNQDSRIAAIAGFYRRIVTTAHAFQISALLNVQSVLQRDKKAREQDTAMLRDRLKALEQSHLELCRTLEINQRNMMSVMVPIQRKLDSQEYANKPEHAFLSSTMQYLTSTSGKQVEIEDWMISSLEVDYVTEIGTGGFGKVYLGTWNHTEVAIKVVRTTRGITPDVSILRKEINIWLTLRHPNILQFLGANTLDNHPFIVMPYVPENARQFLERRTDFDPIYILRDVSLGLEYLHSRKVCHGDLKGVNILVEASARALLCDFGLARSKADATTRSGAKDQVSIMSGSRNWMAPELLMGSLPRTPSDMYAFGMTIYELYLNENPFATLAYSDYIELVVRSGVRPQRPDAHECPRFDSSLWDLAQRCWAADPKARPSAAHVQDRISRSIAAVNPVTEPVADTAAIARRPECVSPDNHFVDDSVALTTHTQNSGQSQLLDAGGKSHPLDDVLCRRKDLQVAVLRKRERMLGKEDPDTLSAMYDLACTYYQLGRLAAAEELHAETAERRKRILSPNHPDTLASIHHLTFVYRRLGRLTEALALGTTVLEKRQQILGADHPNTLGAMHNLALTFYDLHYLTDAAKLQESVLEKQKRVLGRDHPDTLTGMQNLAATYYDLRRFGDAEELLELAWDGRRRILGKDHPCTLRTAEKLIDMYQKLGRPKKAETVAEYVAEARRTGRHANRSA</sequence>
<keyword evidence="6" id="KW-0808">Transferase</keyword>
<evidence type="ECO:0000256" key="3">
    <source>
        <dbReference type="ARBA" id="ARBA00022840"/>
    </source>
</evidence>
<keyword evidence="7" id="KW-1185">Reference proteome</keyword>
<dbReference type="InterPro" id="IPR017441">
    <property type="entry name" value="Protein_kinase_ATP_BS"/>
</dbReference>
<feature type="domain" description="Protein kinase" evidence="5">
    <location>
        <begin position="234"/>
        <end position="501"/>
    </location>
</feature>
<dbReference type="PANTHER" id="PTHR44329:SF298">
    <property type="entry name" value="MIXED LINEAGE KINASE DOMAIN-LIKE PROTEIN"/>
    <property type="match status" value="1"/>
</dbReference>
<evidence type="ECO:0000313" key="7">
    <source>
        <dbReference type="Proteomes" id="UP001219525"/>
    </source>
</evidence>
<dbReference type="Gene3D" id="1.25.40.10">
    <property type="entry name" value="Tetratricopeptide repeat domain"/>
    <property type="match status" value="2"/>
</dbReference>
<dbReference type="SMART" id="SM00220">
    <property type="entry name" value="S_TKc"/>
    <property type="match status" value="1"/>
</dbReference>
<keyword evidence="3 4" id="KW-0067">ATP-binding</keyword>
<dbReference type="PROSITE" id="PS00108">
    <property type="entry name" value="PROTEIN_KINASE_ST"/>
    <property type="match status" value="1"/>
</dbReference>
<accession>A0AAD6Y2I2</accession>
<gene>
    <name evidence="6" type="ORF">GGX14DRAFT_481545</name>
</gene>
<keyword evidence="2 4" id="KW-0547">Nucleotide-binding</keyword>
<dbReference type="EMBL" id="JARJCW010000133">
    <property type="protein sequence ID" value="KAJ7191425.1"/>
    <property type="molecule type" value="Genomic_DNA"/>
</dbReference>
<evidence type="ECO:0000256" key="2">
    <source>
        <dbReference type="ARBA" id="ARBA00022741"/>
    </source>
</evidence>
<comment type="caution">
    <text evidence="6">The sequence shown here is derived from an EMBL/GenBank/DDBJ whole genome shotgun (WGS) entry which is preliminary data.</text>
</comment>
<dbReference type="InterPro" id="IPR011990">
    <property type="entry name" value="TPR-like_helical_dom_sf"/>
</dbReference>
<dbReference type="InterPro" id="IPR001245">
    <property type="entry name" value="Ser-Thr/Tyr_kinase_cat_dom"/>
</dbReference>
<reference evidence="6" key="1">
    <citation type="submission" date="2023-03" db="EMBL/GenBank/DDBJ databases">
        <title>Massive genome expansion in bonnet fungi (Mycena s.s.) driven by repeated elements and novel gene families across ecological guilds.</title>
        <authorList>
            <consortium name="Lawrence Berkeley National Laboratory"/>
            <person name="Harder C.B."/>
            <person name="Miyauchi S."/>
            <person name="Viragh M."/>
            <person name="Kuo A."/>
            <person name="Thoen E."/>
            <person name="Andreopoulos B."/>
            <person name="Lu D."/>
            <person name="Skrede I."/>
            <person name="Drula E."/>
            <person name="Henrissat B."/>
            <person name="Morin E."/>
            <person name="Kohler A."/>
            <person name="Barry K."/>
            <person name="LaButti K."/>
            <person name="Morin E."/>
            <person name="Salamov A."/>
            <person name="Lipzen A."/>
            <person name="Mereny Z."/>
            <person name="Hegedus B."/>
            <person name="Baldrian P."/>
            <person name="Stursova M."/>
            <person name="Weitz H."/>
            <person name="Taylor A."/>
            <person name="Grigoriev I.V."/>
            <person name="Nagy L.G."/>
            <person name="Martin F."/>
            <person name="Kauserud H."/>
        </authorList>
    </citation>
    <scope>NUCLEOTIDE SEQUENCE</scope>
    <source>
        <strain evidence="6">9144</strain>
    </source>
</reference>
<dbReference type="Gene3D" id="1.20.930.20">
    <property type="entry name" value="Adaptor protein Cbl, N-terminal domain"/>
    <property type="match status" value="1"/>
</dbReference>
<keyword evidence="1" id="KW-0723">Serine/threonine-protein kinase</keyword>
<dbReference type="InterPro" id="IPR000719">
    <property type="entry name" value="Prot_kinase_dom"/>
</dbReference>
<dbReference type="InterPro" id="IPR051681">
    <property type="entry name" value="Ser/Thr_Kinases-Pseudokinases"/>
</dbReference>
<dbReference type="Gene3D" id="1.10.510.10">
    <property type="entry name" value="Transferase(Phosphotransferase) domain 1"/>
    <property type="match status" value="1"/>
</dbReference>
<organism evidence="6 7">
    <name type="scientific">Mycena pura</name>
    <dbReference type="NCBI Taxonomy" id="153505"/>
    <lineage>
        <taxon>Eukaryota</taxon>
        <taxon>Fungi</taxon>
        <taxon>Dikarya</taxon>
        <taxon>Basidiomycota</taxon>
        <taxon>Agaricomycotina</taxon>
        <taxon>Agaricomycetes</taxon>
        <taxon>Agaricomycetidae</taxon>
        <taxon>Agaricales</taxon>
        <taxon>Marasmiineae</taxon>
        <taxon>Mycenaceae</taxon>
        <taxon>Mycena</taxon>
    </lineage>
</organism>
<evidence type="ECO:0000313" key="6">
    <source>
        <dbReference type="EMBL" id="KAJ7191425.1"/>
    </source>
</evidence>
<dbReference type="CDD" id="cd21037">
    <property type="entry name" value="MLKL_NTD"/>
    <property type="match status" value="1"/>
</dbReference>
<dbReference type="GO" id="GO:0004674">
    <property type="term" value="F:protein serine/threonine kinase activity"/>
    <property type="evidence" value="ECO:0007669"/>
    <property type="project" value="TreeGrafter"/>
</dbReference>
<dbReference type="SUPFAM" id="SSF56112">
    <property type="entry name" value="Protein kinase-like (PK-like)"/>
    <property type="match status" value="1"/>
</dbReference>
<protein>
    <submittedName>
        <fullName evidence="6">Kinase-like domain-containing protein</fullName>
    </submittedName>
</protein>
<evidence type="ECO:0000256" key="1">
    <source>
        <dbReference type="ARBA" id="ARBA00022527"/>
    </source>
</evidence>
<keyword evidence="6" id="KW-0418">Kinase</keyword>
<dbReference type="PROSITE" id="PS50011">
    <property type="entry name" value="PROTEIN_KINASE_DOM"/>
    <property type="match status" value="1"/>
</dbReference>
<proteinExistence type="predicted"/>
<dbReference type="PANTHER" id="PTHR44329">
    <property type="entry name" value="SERINE/THREONINE-PROTEIN KINASE TNNI3K-RELATED"/>
    <property type="match status" value="1"/>
</dbReference>
<evidence type="ECO:0000259" key="5">
    <source>
        <dbReference type="PROSITE" id="PS50011"/>
    </source>
</evidence>
<dbReference type="InterPro" id="IPR059179">
    <property type="entry name" value="MLKL-like_MCAfunc"/>
</dbReference>
<name>A0AAD6Y2I2_9AGAR</name>
<evidence type="ECO:0000256" key="4">
    <source>
        <dbReference type="PROSITE-ProRule" id="PRU10141"/>
    </source>
</evidence>
<dbReference type="InterPro" id="IPR011009">
    <property type="entry name" value="Kinase-like_dom_sf"/>
</dbReference>
<dbReference type="GO" id="GO:0007166">
    <property type="term" value="P:cell surface receptor signaling pathway"/>
    <property type="evidence" value="ECO:0007669"/>
    <property type="project" value="InterPro"/>
</dbReference>
<feature type="binding site" evidence="4">
    <location>
        <position position="261"/>
    </location>
    <ligand>
        <name>ATP</name>
        <dbReference type="ChEBI" id="CHEBI:30616"/>
    </ligand>
</feature>
<dbReference type="PROSITE" id="PS00107">
    <property type="entry name" value="PROTEIN_KINASE_ATP"/>
    <property type="match status" value="1"/>
</dbReference>
<dbReference type="SUPFAM" id="SSF48452">
    <property type="entry name" value="TPR-like"/>
    <property type="match status" value="2"/>
</dbReference>
<dbReference type="InterPro" id="IPR008271">
    <property type="entry name" value="Ser/Thr_kinase_AS"/>
</dbReference>
<dbReference type="GO" id="GO:0005524">
    <property type="term" value="F:ATP binding"/>
    <property type="evidence" value="ECO:0007669"/>
    <property type="project" value="UniProtKB-UniRule"/>
</dbReference>
<dbReference type="Pfam" id="PF13374">
    <property type="entry name" value="TPR_10"/>
    <property type="match status" value="4"/>
</dbReference>
<dbReference type="Pfam" id="PF07714">
    <property type="entry name" value="PK_Tyr_Ser-Thr"/>
    <property type="match status" value="1"/>
</dbReference>
<dbReference type="InterPro" id="IPR036537">
    <property type="entry name" value="Adaptor_Cbl_N_dom_sf"/>
</dbReference>
<dbReference type="AlphaFoldDB" id="A0AAD6Y2I2"/>
<dbReference type="Proteomes" id="UP001219525">
    <property type="component" value="Unassembled WGS sequence"/>
</dbReference>